<evidence type="ECO:0000313" key="18">
    <source>
        <dbReference type="EMBL" id="EAR87044.1"/>
    </source>
</evidence>
<dbReference type="HOGENOM" id="CLU_000688_23_2_1"/>
<feature type="compositionally biased region" description="Basic and acidic residues" evidence="16">
    <location>
        <begin position="166"/>
        <end position="211"/>
    </location>
</feature>
<organism evidence="18 19">
    <name type="scientific">Tetrahymena thermophila (strain SB210)</name>
    <dbReference type="NCBI Taxonomy" id="312017"/>
    <lineage>
        <taxon>Eukaryota</taxon>
        <taxon>Sar</taxon>
        <taxon>Alveolata</taxon>
        <taxon>Ciliophora</taxon>
        <taxon>Intramacronucleata</taxon>
        <taxon>Oligohymenophorea</taxon>
        <taxon>Hymenostomatida</taxon>
        <taxon>Tetrahymenina</taxon>
        <taxon>Tetrahymenidae</taxon>
        <taxon>Tetrahymena</taxon>
    </lineage>
</organism>
<gene>
    <name evidence="18" type="ORF">TTHERM_00418280</name>
</gene>
<dbReference type="GO" id="GO:0016887">
    <property type="term" value="F:ATP hydrolysis activity"/>
    <property type="evidence" value="ECO:0007669"/>
    <property type="project" value="InterPro"/>
</dbReference>
<evidence type="ECO:0000256" key="1">
    <source>
        <dbReference type="ARBA" id="ARBA00001947"/>
    </source>
</evidence>
<evidence type="ECO:0000256" key="15">
    <source>
        <dbReference type="ARBA" id="ARBA00023136"/>
    </source>
</evidence>
<dbReference type="CDD" id="cd19501">
    <property type="entry name" value="RecA-like_FtsH"/>
    <property type="match status" value="1"/>
</dbReference>
<dbReference type="SMART" id="SM00382">
    <property type="entry name" value="AAA"/>
    <property type="match status" value="1"/>
</dbReference>
<evidence type="ECO:0000256" key="3">
    <source>
        <dbReference type="ARBA" id="ARBA00010044"/>
    </source>
</evidence>
<dbReference type="FunFam" id="3.40.50.300:FF:000001">
    <property type="entry name" value="ATP-dependent zinc metalloprotease FtsH"/>
    <property type="match status" value="1"/>
</dbReference>
<evidence type="ECO:0000256" key="9">
    <source>
        <dbReference type="ARBA" id="ARBA00022801"/>
    </source>
</evidence>
<dbReference type="NCBIfam" id="TIGR01241">
    <property type="entry name" value="FtsH_fam"/>
    <property type="match status" value="1"/>
</dbReference>
<evidence type="ECO:0000259" key="17">
    <source>
        <dbReference type="SMART" id="SM00382"/>
    </source>
</evidence>
<feature type="region of interest" description="Disordered" evidence="16">
    <location>
        <begin position="34"/>
        <end position="211"/>
    </location>
</feature>
<dbReference type="GO" id="GO:0005524">
    <property type="term" value="F:ATP binding"/>
    <property type="evidence" value="ECO:0007669"/>
    <property type="project" value="UniProtKB-KW"/>
</dbReference>
<comment type="similarity">
    <text evidence="4">In the N-terminal section; belongs to the AAA ATPase family.</text>
</comment>
<dbReference type="InterPro" id="IPR050928">
    <property type="entry name" value="ATP-dep_Zn_Metalloprotease"/>
</dbReference>
<evidence type="ECO:0000256" key="14">
    <source>
        <dbReference type="ARBA" id="ARBA00023128"/>
    </source>
</evidence>
<dbReference type="Pfam" id="PF01434">
    <property type="entry name" value="Peptidase_M41"/>
    <property type="match status" value="1"/>
</dbReference>
<dbReference type="eggNOG" id="KOG0731">
    <property type="taxonomic scope" value="Eukaryota"/>
</dbReference>
<feature type="compositionally biased region" description="Basic and acidic residues" evidence="16">
    <location>
        <begin position="870"/>
        <end position="888"/>
    </location>
</feature>
<dbReference type="PANTHER" id="PTHR43655:SF2">
    <property type="entry name" value="AFG3 LIKE MATRIX AAA PEPTIDASE SUBUNIT 2, ISOFORM A"/>
    <property type="match status" value="1"/>
</dbReference>
<dbReference type="InterPro" id="IPR000642">
    <property type="entry name" value="Peptidase_M41"/>
</dbReference>
<dbReference type="Gene3D" id="1.10.8.60">
    <property type="match status" value="1"/>
</dbReference>
<dbReference type="PROSITE" id="PS00674">
    <property type="entry name" value="AAA"/>
    <property type="match status" value="1"/>
</dbReference>
<evidence type="ECO:0000256" key="2">
    <source>
        <dbReference type="ARBA" id="ARBA00004225"/>
    </source>
</evidence>
<dbReference type="InterPro" id="IPR003959">
    <property type="entry name" value="ATPase_AAA_core"/>
</dbReference>
<dbReference type="HAMAP" id="MF_01458">
    <property type="entry name" value="FtsH"/>
    <property type="match status" value="1"/>
</dbReference>
<sequence>MLSRGVKNLISLQKSYLQSKNFIGLTLRNKYYFRNNNNDEGEDRAPEGFEKFKRRSKKKADQSQGEQTVEQLEKENRKDKEEVEETEDVSASKQKQVNEEDDDPFKKFNRKSNNDKQSSKSSKQSVEKKEESSTESKQQDNQEVNKDESDKNKKDWSFTYSPKIFGFEDKNSKKKDEQKNKQEENQNEKKDDEKEDHNEHENKRKNEDSSQSEFAKKFKEFWNSGNNKKYISAAIAISILGPSLYYQYETQQYISYTEFYKNYLQTDNVRSIAIQRLPIGNNLKTYAKIVTKDGSVKKIVLGNVDHFLEQVEQYQVEKGRDIETLIPISFEYLVDLNKTLDYSFSWLSTMATIAIGYLFYKSMKSGLGSMKGGGGGQDIFGMGKSNVKVFGIDSKVTTRFKDVAGQDEAKQEIQEFVDFLKKPAKYKAIGAKLPKGALLTGPPGTGKTLLAKACAGEAGVPFFFISGSDFVEMFVGVGASRVRDLFKQAKQQSPSIIFIDEIDAVGRKRENKMGGNDERDNTLNQLLVEMDGFGTDANVIVLAATNRKELLDPALTRPGRFDRTIEVTNPDIDGRKQIFMVHLKPLKLHPSKTMEEYAKRLATLTPGFSGADIMNLCNEAAIMAARKNKKFIESIDFELASERVIAGLEKKRIVSEEERKIVAVHESGHAVTSWFLEGGHPLLKLTIIPRTKGSLGFAQYLPNESSLESKEELLDRLCTILGGRCAEEEFFGKITTGAYDDLKRAYELCHALVTKYGMSEKLGYVGYIENDYSKTYSDQTNTLIDEEIKRLIDEATQRTRDLIKKYRSQIEGLSSALLEKETLDLRQISTILGERPFPPKSNYKAYLELQVQDDAEKVQEQAESTIEGESNTHENKEKENASAEKASQ</sequence>
<dbReference type="GO" id="GO:0005745">
    <property type="term" value="C:m-AAA complex"/>
    <property type="evidence" value="ECO:0007669"/>
    <property type="project" value="TreeGrafter"/>
</dbReference>
<evidence type="ECO:0000256" key="16">
    <source>
        <dbReference type="SAM" id="MobiDB-lite"/>
    </source>
</evidence>
<dbReference type="Proteomes" id="UP000009168">
    <property type="component" value="Unassembled WGS sequence"/>
</dbReference>
<dbReference type="Gene3D" id="1.20.58.760">
    <property type="entry name" value="Peptidase M41"/>
    <property type="match status" value="1"/>
</dbReference>
<feature type="compositionally biased region" description="Basic and acidic residues" evidence="16">
    <location>
        <begin position="71"/>
        <end position="81"/>
    </location>
</feature>
<evidence type="ECO:0000256" key="8">
    <source>
        <dbReference type="ARBA" id="ARBA00022741"/>
    </source>
</evidence>
<dbReference type="RefSeq" id="XP_001007289.1">
    <property type="nucleotide sequence ID" value="XM_001007289.1"/>
</dbReference>
<dbReference type="AlphaFoldDB" id="Q22NW7"/>
<evidence type="ECO:0000256" key="12">
    <source>
        <dbReference type="ARBA" id="ARBA00022989"/>
    </source>
</evidence>
<evidence type="ECO:0000256" key="5">
    <source>
        <dbReference type="ARBA" id="ARBA00022670"/>
    </source>
</evidence>
<dbReference type="Gene3D" id="3.40.50.300">
    <property type="entry name" value="P-loop containing nucleotide triphosphate hydrolases"/>
    <property type="match status" value="1"/>
</dbReference>
<keyword evidence="15" id="KW-0472">Membrane</keyword>
<comment type="subcellular location">
    <subcellularLocation>
        <location evidence="2">Mitochondrion membrane</location>
        <topology evidence="2">Multi-pass membrane protein</topology>
    </subcellularLocation>
</comment>
<evidence type="ECO:0000256" key="4">
    <source>
        <dbReference type="ARBA" id="ARBA00010550"/>
    </source>
</evidence>
<dbReference type="InterPro" id="IPR027417">
    <property type="entry name" value="P-loop_NTPase"/>
</dbReference>
<dbReference type="PANTHER" id="PTHR43655">
    <property type="entry name" value="ATP-DEPENDENT PROTEASE"/>
    <property type="match status" value="1"/>
</dbReference>
<dbReference type="GO" id="GO:0004222">
    <property type="term" value="F:metalloendopeptidase activity"/>
    <property type="evidence" value="ECO:0007669"/>
    <property type="project" value="InterPro"/>
</dbReference>
<dbReference type="FunCoup" id="Q22NW7">
    <property type="interactions" value="424"/>
</dbReference>
<dbReference type="FunFam" id="1.20.58.760:FF:000003">
    <property type="entry name" value="AFG3-like AAA ATPase 2"/>
    <property type="match status" value="1"/>
</dbReference>
<keyword evidence="13 18" id="KW-0482">Metalloprotease</keyword>
<accession>Q22NW7</accession>
<dbReference type="Pfam" id="PF17862">
    <property type="entry name" value="AAA_lid_3"/>
    <property type="match status" value="1"/>
</dbReference>
<dbReference type="OrthoDB" id="1413014at2759"/>
<name>Q22NW7_TETTS</name>
<keyword evidence="10" id="KW-0862">Zinc</keyword>
<dbReference type="InParanoid" id="Q22NW7"/>
<dbReference type="InterPro" id="IPR037219">
    <property type="entry name" value="Peptidase_M41-like"/>
</dbReference>
<keyword evidence="5" id="KW-0645">Protease</keyword>
<dbReference type="KEGG" id="tet:TTHERM_00418280"/>
<dbReference type="InterPro" id="IPR005936">
    <property type="entry name" value="FtsH"/>
</dbReference>
<dbReference type="EMBL" id="GG662856">
    <property type="protein sequence ID" value="EAR87044.1"/>
    <property type="molecule type" value="Genomic_DNA"/>
</dbReference>
<evidence type="ECO:0000256" key="13">
    <source>
        <dbReference type="ARBA" id="ARBA00023049"/>
    </source>
</evidence>
<proteinExistence type="inferred from homology"/>
<dbReference type="GO" id="GO:0004176">
    <property type="term" value="F:ATP-dependent peptidase activity"/>
    <property type="evidence" value="ECO:0007669"/>
    <property type="project" value="InterPro"/>
</dbReference>
<keyword evidence="7" id="KW-0479">Metal-binding</keyword>
<dbReference type="InterPro" id="IPR003593">
    <property type="entry name" value="AAA+_ATPase"/>
</dbReference>
<keyword evidence="6" id="KW-0812">Transmembrane</keyword>
<dbReference type="SUPFAM" id="SSF52540">
    <property type="entry name" value="P-loop containing nucleoside triphosphate hydrolases"/>
    <property type="match status" value="1"/>
</dbReference>
<keyword evidence="12" id="KW-1133">Transmembrane helix</keyword>
<evidence type="ECO:0000256" key="10">
    <source>
        <dbReference type="ARBA" id="ARBA00022833"/>
    </source>
</evidence>
<dbReference type="Pfam" id="PF00004">
    <property type="entry name" value="AAA"/>
    <property type="match status" value="1"/>
</dbReference>
<evidence type="ECO:0000256" key="7">
    <source>
        <dbReference type="ARBA" id="ARBA00022723"/>
    </source>
</evidence>
<keyword evidence="11" id="KW-0067">ATP-binding</keyword>
<keyword evidence="14" id="KW-0496">Mitochondrion</keyword>
<reference evidence="19" key="1">
    <citation type="journal article" date="2006" name="PLoS Biol.">
        <title>Macronuclear genome sequence of the ciliate Tetrahymena thermophila, a model eukaryote.</title>
        <authorList>
            <person name="Eisen J.A."/>
            <person name="Coyne R.S."/>
            <person name="Wu M."/>
            <person name="Wu D."/>
            <person name="Thiagarajan M."/>
            <person name="Wortman J.R."/>
            <person name="Badger J.H."/>
            <person name="Ren Q."/>
            <person name="Amedeo P."/>
            <person name="Jones K.M."/>
            <person name="Tallon L.J."/>
            <person name="Delcher A.L."/>
            <person name="Salzberg S.L."/>
            <person name="Silva J.C."/>
            <person name="Haas B.J."/>
            <person name="Majoros W.H."/>
            <person name="Farzad M."/>
            <person name="Carlton J.M."/>
            <person name="Smith R.K. Jr."/>
            <person name="Garg J."/>
            <person name="Pearlman R.E."/>
            <person name="Karrer K.M."/>
            <person name="Sun L."/>
            <person name="Manning G."/>
            <person name="Elde N.C."/>
            <person name="Turkewitz A.P."/>
            <person name="Asai D.J."/>
            <person name="Wilkes D.E."/>
            <person name="Wang Y."/>
            <person name="Cai H."/>
            <person name="Collins K."/>
            <person name="Stewart B.A."/>
            <person name="Lee S.R."/>
            <person name="Wilamowska K."/>
            <person name="Weinberg Z."/>
            <person name="Ruzzo W.L."/>
            <person name="Wloga D."/>
            <person name="Gaertig J."/>
            <person name="Frankel J."/>
            <person name="Tsao C.-C."/>
            <person name="Gorovsky M.A."/>
            <person name="Keeling P.J."/>
            <person name="Waller R.F."/>
            <person name="Patron N.J."/>
            <person name="Cherry J.M."/>
            <person name="Stover N.A."/>
            <person name="Krieger C.J."/>
            <person name="del Toro C."/>
            <person name="Ryder H.F."/>
            <person name="Williamson S.C."/>
            <person name="Barbeau R.A."/>
            <person name="Hamilton E.P."/>
            <person name="Orias E."/>
        </authorList>
    </citation>
    <scope>NUCLEOTIDE SEQUENCE [LARGE SCALE GENOMIC DNA]</scope>
    <source>
        <strain evidence="19">SB210</strain>
    </source>
</reference>
<feature type="domain" description="AAA+ ATPase" evidence="17">
    <location>
        <begin position="433"/>
        <end position="571"/>
    </location>
</feature>
<dbReference type="Pfam" id="PF06480">
    <property type="entry name" value="FtsH_ext"/>
    <property type="match status" value="1"/>
</dbReference>
<evidence type="ECO:0000313" key="19">
    <source>
        <dbReference type="Proteomes" id="UP000009168"/>
    </source>
</evidence>
<feature type="region of interest" description="Disordered" evidence="16">
    <location>
        <begin position="854"/>
        <end position="888"/>
    </location>
</feature>
<comment type="similarity">
    <text evidence="3">In the C-terminal section; belongs to the peptidase M41 family.</text>
</comment>
<keyword evidence="19" id="KW-1185">Reference proteome</keyword>
<dbReference type="GO" id="GO:0034982">
    <property type="term" value="P:mitochondrial protein processing"/>
    <property type="evidence" value="ECO:0007669"/>
    <property type="project" value="TreeGrafter"/>
</dbReference>
<evidence type="ECO:0000256" key="6">
    <source>
        <dbReference type="ARBA" id="ARBA00022692"/>
    </source>
</evidence>
<keyword evidence="9" id="KW-0378">Hydrolase</keyword>
<dbReference type="InterPro" id="IPR003960">
    <property type="entry name" value="ATPase_AAA_CS"/>
</dbReference>
<dbReference type="Gene3D" id="3.40.1690.20">
    <property type="match status" value="1"/>
</dbReference>
<dbReference type="SUPFAM" id="SSF140990">
    <property type="entry name" value="FtsH protease domain-like"/>
    <property type="match status" value="1"/>
</dbReference>
<feature type="compositionally biased region" description="Basic and acidic residues" evidence="16">
    <location>
        <begin position="125"/>
        <end position="156"/>
    </location>
</feature>
<dbReference type="InterPro" id="IPR041569">
    <property type="entry name" value="AAA_lid_3"/>
</dbReference>
<dbReference type="InterPro" id="IPR011546">
    <property type="entry name" value="Pept_M41_FtsH_extracell"/>
</dbReference>
<dbReference type="OMA" id="EVNYLWF"/>
<dbReference type="STRING" id="312017.Q22NW7"/>
<dbReference type="MEROPS" id="M41.A10"/>
<dbReference type="FunFam" id="1.10.8.60:FF:000019">
    <property type="entry name" value="AFG3-like AAA ATPase 2"/>
    <property type="match status" value="1"/>
</dbReference>
<protein>
    <submittedName>
        <fullName evidence="18">ATP-dependent metalloprotease FtsH</fullName>
    </submittedName>
</protein>
<comment type="cofactor">
    <cofactor evidence="1">
        <name>Zn(2+)</name>
        <dbReference type="ChEBI" id="CHEBI:29105"/>
    </cofactor>
</comment>
<dbReference type="GeneID" id="7826799"/>
<dbReference type="GO" id="GO:0008270">
    <property type="term" value="F:zinc ion binding"/>
    <property type="evidence" value="ECO:0007669"/>
    <property type="project" value="InterPro"/>
</dbReference>
<keyword evidence="8" id="KW-0547">Nucleotide-binding</keyword>
<evidence type="ECO:0000256" key="11">
    <source>
        <dbReference type="ARBA" id="ARBA00022840"/>
    </source>
</evidence>